<sequence length="77" mass="9305">MMKTRKVRKGRPMIHWSKRLSPGLLKGKDPKNLKRIEVASKRIYLMMKKMHWPRIRQVIVSSKVILRMRSRPIRKGR</sequence>
<dbReference type="AlphaFoldDB" id="A0A101LY17"/>
<geneLocation type="mitochondrion" evidence="1"/>
<dbReference type="EMBL" id="LKAM01000007">
    <property type="protein sequence ID" value="KUM47402.1"/>
    <property type="molecule type" value="Genomic_DNA"/>
</dbReference>
<accession>A0A101LY17</accession>
<reference evidence="1" key="1">
    <citation type="journal article" date="2015" name="Genome Biol. Evol.">
        <title>Organellar Genomes of White Spruce (Picea glauca): Assembly and Annotation.</title>
        <authorList>
            <person name="Jackman S.D."/>
            <person name="Warren R.L."/>
            <person name="Gibb E.A."/>
            <person name="Vandervalk B.P."/>
            <person name="Mohamadi H."/>
            <person name="Chu J."/>
            <person name="Raymond A."/>
            <person name="Pleasance S."/>
            <person name="Coope R."/>
            <person name="Wildung M.R."/>
            <person name="Ritland C.E."/>
            <person name="Bousquet J."/>
            <person name="Jones S.J."/>
            <person name="Bohlmann J."/>
            <person name="Birol I."/>
        </authorList>
    </citation>
    <scope>NUCLEOTIDE SEQUENCE [LARGE SCALE GENOMIC DNA]</scope>
    <source>
        <tissue evidence="1">Flushing bud</tissue>
    </source>
</reference>
<name>A0A101LY17_PICGL</name>
<protein>
    <submittedName>
        <fullName evidence="1">Uncharacterized protein</fullName>
    </submittedName>
</protein>
<keyword evidence="1" id="KW-0496">Mitochondrion</keyword>
<comment type="caution">
    <text evidence="1">The sequence shown here is derived from an EMBL/GenBank/DDBJ whole genome shotgun (WGS) entry which is preliminary data.</text>
</comment>
<gene>
    <name evidence="1" type="ORF">ABT39_MTgene5587</name>
</gene>
<evidence type="ECO:0000313" key="1">
    <source>
        <dbReference type="EMBL" id="KUM47402.1"/>
    </source>
</evidence>
<organism evidence="1">
    <name type="scientific">Picea glauca</name>
    <name type="common">White spruce</name>
    <name type="synonym">Pinus glauca</name>
    <dbReference type="NCBI Taxonomy" id="3330"/>
    <lineage>
        <taxon>Eukaryota</taxon>
        <taxon>Viridiplantae</taxon>
        <taxon>Streptophyta</taxon>
        <taxon>Embryophyta</taxon>
        <taxon>Tracheophyta</taxon>
        <taxon>Spermatophyta</taxon>
        <taxon>Pinopsida</taxon>
        <taxon>Pinidae</taxon>
        <taxon>Conifers I</taxon>
        <taxon>Pinales</taxon>
        <taxon>Pinaceae</taxon>
        <taxon>Picea</taxon>
    </lineage>
</organism>
<proteinExistence type="predicted"/>